<dbReference type="InterPro" id="IPR036390">
    <property type="entry name" value="WH_DNA-bd_sf"/>
</dbReference>
<evidence type="ECO:0000313" key="1">
    <source>
        <dbReference type="EMBL" id="HIX19021.1"/>
    </source>
</evidence>
<protein>
    <submittedName>
        <fullName evidence="1">Uncharacterized protein</fullName>
    </submittedName>
</protein>
<proteinExistence type="predicted"/>
<dbReference type="EMBL" id="DXFQ01000006">
    <property type="protein sequence ID" value="HIX19021.1"/>
    <property type="molecule type" value="Genomic_DNA"/>
</dbReference>
<evidence type="ECO:0000313" key="2">
    <source>
        <dbReference type="Proteomes" id="UP000823964"/>
    </source>
</evidence>
<organism evidence="1 2">
    <name type="scientific">Candidatus Akkermansia intestinigallinarum</name>
    <dbReference type="NCBI Taxonomy" id="2838431"/>
    <lineage>
        <taxon>Bacteria</taxon>
        <taxon>Pseudomonadati</taxon>
        <taxon>Verrucomicrobiota</taxon>
        <taxon>Verrucomicrobiia</taxon>
        <taxon>Verrucomicrobiales</taxon>
        <taxon>Akkermansiaceae</taxon>
        <taxon>Akkermansia</taxon>
    </lineage>
</organism>
<reference evidence="1" key="1">
    <citation type="journal article" date="2021" name="PeerJ">
        <title>Extensive microbial diversity within the chicken gut microbiome revealed by metagenomics and culture.</title>
        <authorList>
            <person name="Gilroy R."/>
            <person name="Ravi A."/>
            <person name="Getino M."/>
            <person name="Pursley I."/>
            <person name="Horton D.L."/>
            <person name="Alikhan N.F."/>
            <person name="Baker D."/>
            <person name="Gharbi K."/>
            <person name="Hall N."/>
            <person name="Watson M."/>
            <person name="Adriaenssens E.M."/>
            <person name="Foster-Nyarko E."/>
            <person name="Jarju S."/>
            <person name="Secka A."/>
            <person name="Antonio M."/>
            <person name="Oren A."/>
            <person name="Chaudhuri R.R."/>
            <person name="La Ragione R."/>
            <person name="Hildebrand F."/>
            <person name="Pallen M.J."/>
        </authorList>
    </citation>
    <scope>NUCLEOTIDE SEQUENCE</scope>
    <source>
        <strain evidence="1">14975</strain>
    </source>
</reference>
<gene>
    <name evidence="1" type="ORF">H9862_00285</name>
</gene>
<dbReference type="SUPFAM" id="SSF46785">
    <property type="entry name" value="Winged helix' DNA-binding domain"/>
    <property type="match status" value="1"/>
</dbReference>
<accession>A0A9D1V9G0</accession>
<comment type="caution">
    <text evidence="1">The sequence shown here is derived from an EMBL/GenBank/DDBJ whole genome shotgun (WGS) entry which is preliminary data.</text>
</comment>
<dbReference type="AlphaFoldDB" id="A0A9D1V9G0"/>
<dbReference type="Proteomes" id="UP000823964">
    <property type="component" value="Unassembled WGS sequence"/>
</dbReference>
<sequence>MKAIDFACHLLMRVEQDSMPSGCRLVLLLVAAGLDNAQDIAAMSGLRASSCTSLLRKLAREHYLQSVAGSVYLLAPKGREYVRHLLTFFSSPPPCGRSDT</sequence>
<reference evidence="1" key="2">
    <citation type="submission" date="2021-04" db="EMBL/GenBank/DDBJ databases">
        <authorList>
            <person name="Gilroy R."/>
        </authorList>
    </citation>
    <scope>NUCLEOTIDE SEQUENCE</scope>
    <source>
        <strain evidence="1">14975</strain>
    </source>
</reference>
<name>A0A9D1V9G0_9BACT</name>